<evidence type="ECO:0000313" key="1">
    <source>
        <dbReference type="EMBL" id="KFB40157.1"/>
    </source>
</evidence>
<reference evidence="2" key="2">
    <citation type="submission" date="2020-05" db="UniProtKB">
        <authorList>
            <consortium name="EnsemblMetazoa"/>
        </authorList>
    </citation>
    <scope>IDENTIFICATION</scope>
</reference>
<accession>A0A084VQB3</accession>
<gene>
    <name evidence="1" type="ORF">ZHAS_00007695</name>
</gene>
<dbReference type="VEuPathDB" id="VectorBase:ASIC007695"/>
<name>A0A084VQB3_ANOSI</name>
<reference evidence="1 3" key="1">
    <citation type="journal article" date="2014" name="BMC Genomics">
        <title>Genome sequence of Anopheles sinensis provides insight into genetics basis of mosquito competence for malaria parasites.</title>
        <authorList>
            <person name="Zhou D."/>
            <person name="Zhang D."/>
            <person name="Ding G."/>
            <person name="Shi L."/>
            <person name="Hou Q."/>
            <person name="Ye Y."/>
            <person name="Xu Y."/>
            <person name="Zhou H."/>
            <person name="Xiong C."/>
            <person name="Li S."/>
            <person name="Yu J."/>
            <person name="Hong S."/>
            <person name="Yu X."/>
            <person name="Zou P."/>
            <person name="Chen C."/>
            <person name="Chang X."/>
            <person name="Wang W."/>
            <person name="Lv Y."/>
            <person name="Sun Y."/>
            <person name="Ma L."/>
            <person name="Shen B."/>
            <person name="Zhu C."/>
        </authorList>
    </citation>
    <scope>NUCLEOTIDE SEQUENCE [LARGE SCALE GENOMIC DNA]</scope>
</reference>
<proteinExistence type="predicted"/>
<evidence type="ECO:0000313" key="3">
    <source>
        <dbReference type="Proteomes" id="UP000030765"/>
    </source>
</evidence>
<keyword evidence="3" id="KW-1185">Reference proteome</keyword>
<evidence type="ECO:0000313" key="2">
    <source>
        <dbReference type="EnsemblMetazoa" id="ASIC007695-PA"/>
    </source>
</evidence>
<protein>
    <submittedName>
        <fullName evidence="1 2">Type IV secretion protein Rhs</fullName>
    </submittedName>
</protein>
<organism evidence="1">
    <name type="scientific">Anopheles sinensis</name>
    <name type="common">Mosquito</name>
    <dbReference type="NCBI Taxonomy" id="74873"/>
    <lineage>
        <taxon>Eukaryota</taxon>
        <taxon>Metazoa</taxon>
        <taxon>Ecdysozoa</taxon>
        <taxon>Arthropoda</taxon>
        <taxon>Hexapoda</taxon>
        <taxon>Insecta</taxon>
        <taxon>Pterygota</taxon>
        <taxon>Neoptera</taxon>
        <taxon>Endopterygota</taxon>
        <taxon>Diptera</taxon>
        <taxon>Nematocera</taxon>
        <taxon>Culicoidea</taxon>
        <taxon>Culicidae</taxon>
        <taxon>Anophelinae</taxon>
        <taxon>Anopheles</taxon>
    </lineage>
</organism>
<dbReference type="AlphaFoldDB" id="A0A084VQB3"/>
<sequence length="60" mass="6343">MCADEPPSLRVRHLSWGVPENVCPGFGVGGCTGNLHPDLISLASARNWKPGLNGKTDGKE</sequence>
<dbReference type="Proteomes" id="UP000030765">
    <property type="component" value="Unassembled WGS sequence"/>
</dbReference>
<dbReference type="EMBL" id="ATLV01015171">
    <property type="status" value="NOT_ANNOTATED_CDS"/>
    <property type="molecule type" value="Genomic_DNA"/>
</dbReference>
<dbReference type="EMBL" id="KE525003">
    <property type="protein sequence ID" value="KFB40157.1"/>
    <property type="molecule type" value="Genomic_DNA"/>
</dbReference>
<dbReference type="EnsemblMetazoa" id="ASIC007695-RA">
    <property type="protein sequence ID" value="ASIC007695-PA"/>
    <property type="gene ID" value="ASIC007695"/>
</dbReference>